<evidence type="ECO:0000313" key="1">
    <source>
        <dbReference type="EMBL" id="SFA40786.1"/>
    </source>
</evidence>
<sequence>MKYLTILFLLVFAIGCKKDDIPTFEGRDGISFFIDYYENPDSTNYSFALQPTVKTKDTIFIKMRLVGKPASVARSIKLKALAGSTARPNVDYILPEVKLPANAIFVNYPLVVFNTPEMLNKSFQLLLGVDPGSELVPGAPGVAVDLSRNFAKMKVNITNQLIEPDYWQNLTFFFGDFSIVKFKFMIKVTELTNFDPNVVDIGELFLIQVNLKKALSDYVQLNGPLIDEFGNPITF</sequence>
<name>A0A1I0SPT1_9SPHI</name>
<protein>
    <recommendedName>
        <fullName evidence="3">DUF4843 domain-containing protein</fullName>
    </recommendedName>
</protein>
<dbReference type="EMBL" id="FOJM01000002">
    <property type="protein sequence ID" value="SFA40786.1"/>
    <property type="molecule type" value="Genomic_DNA"/>
</dbReference>
<keyword evidence="2" id="KW-1185">Reference proteome</keyword>
<organism evidence="1 2">
    <name type="scientific">Pedobacter suwonensis</name>
    <dbReference type="NCBI Taxonomy" id="332999"/>
    <lineage>
        <taxon>Bacteria</taxon>
        <taxon>Pseudomonadati</taxon>
        <taxon>Bacteroidota</taxon>
        <taxon>Sphingobacteriia</taxon>
        <taxon>Sphingobacteriales</taxon>
        <taxon>Sphingobacteriaceae</taxon>
        <taxon>Pedobacter</taxon>
    </lineage>
</organism>
<dbReference type="AlphaFoldDB" id="A0A1I0SPT1"/>
<dbReference type="InterPro" id="IPR032299">
    <property type="entry name" value="DUF4843"/>
</dbReference>
<dbReference type="STRING" id="332999.SAMN04488511_102167"/>
<proteinExistence type="predicted"/>
<dbReference type="Proteomes" id="UP000198836">
    <property type="component" value="Unassembled WGS sequence"/>
</dbReference>
<gene>
    <name evidence="1" type="ORF">SAMN04488511_102167</name>
</gene>
<evidence type="ECO:0000313" key="2">
    <source>
        <dbReference type="Proteomes" id="UP000198836"/>
    </source>
</evidence>
<accession>A0A1I0SPT1</accession>
<dbReference type="OrthoDB" id="1094864at2"/>
<dbReference type="RefSeq" id="WP_090980304.1">
    <property type="nucleotide sequence ID" value="NZ_FOJM01000002.1"/>
</dbReference>
<dbReference type="PROSITE" id="PS51257">
    <property type="entry name" value="PROKAR_LIPOPROTEIN"/>
    <property type="match status" value="1"/>
</dbReference>
<reference evidence="2" key="1">
    <citation type="submission" date="2016-10" db="EMBL/GenBank/DDBJ databases">
        <authorList>
            <person name="Varghese N."/>
            <person name="Submissions S."/>
        </authorList>
    </citation>
    <scope>NUCLEOTIDE SEQUENCE [LARGE SCALE GENOMIC DNA]</scope>
    <source>
        <strain evidence="2">DSM 18130</strain>
    </source>
</reference>
<dbReference type="Pfam" id="PF16132">
    <property type="entry name" value="DUF4843"/>
    <property type="match status" value="1"/>
</dbReference>
<evidence type="ECO:0008006" key="3">
    <source>
        <dbReference type="Google" id="ProtNLM"/>
    </source>
</evidence>